<dbReference type="OrthoDB" id="3399802at2"/>
<evidence type="ECO:0000313" key="2">
    <source>
        <dbReference type="Proteomes" id="UP000323856"/>
    </source>
</evidence>
<dbReference type="Gene3D" id="1.10.10.10">
    <property type="entry name" value="Winged helix-like DNA-binding domain superfamily/Winged helix DNA-binding domain"/>
    <property type="match status" value="1"/>
</dbReference>
<dbReference type="EMBL" id="VOBL01000022">
    <property type="protein sequence ID" value="KAA0973757.1"/>
    <property type="molecule type" value="Genomic_DNA"/>
</dbReference>
<dbReference type="Proteomes" id="UP000323856">
    <property type="component" value="Unassembled WGS sequence"/>
</dbReference>
<dbReference type="AlphaFoldDB" id="A0A5B0E3X7"/>
<dbReference type="RefSeq" id="WP_149620659.1">
    <property type="nucleotide sequence ID" value="NZ_JBITUG010000017.1"/>
</dbReference>
<dbReference type="CDD" id="cd00090">
    <property type="entry name" value="HTH_ARSR"/>
    <property type="match status" value="1"/>
</dbReference>
<dbReference type="InterPro" id="IPR011991">
    <property type="entry name" value="ArsR-like_HTH"/>
</dbReference>
<name>A0A5B0E3X7_9MICC</name>
<reference evidence="1 2" key="1">
    <citation type="submission" date="2019-07" db="EMBL/GenBank/DDBJ databases">
        <title>Analysis of the biochemical properties, biological activity and biotechnological potential of siderophores and biosurfactants produced by Antarctic psychrotolerant bacteria.</title>
        <authorList>
            <person name="Styczynski M."/>
            <person name="Krucon T."/>
            <person name="Decewicz P."/>
            <person name="Dziewit L."/>
        </authorList>
    </citation>
    <scope>NUCLEOTIDE SEQUENCE [LARGE SCALE GENOMIC DNA]</scope>
    <source>
        <strain evidence="1 2">ANT_H27</strain>
    </source>
</reference>
<proteinExistence type="predicted"/>
<gene>
    <name evidence="1" type="ORF">FQ154_17265</name>
</gene>
<accession>A0A5B0E3X7</accession>
<sequence length="225" mass="24234">MKSVAQDEKLNALAALADPVRKAVYEFVRTSGAAVGRDECASALSLPRNTVAFQLDKLADQGLLSVEFRRLNGRGGPGSGRPAKLYTATHLEVAASIPHREYALAAHLMAQAIERSGAENRPITEVLAEVARETGQTIGALAGSLPQILTEHGYRPEFREDGSVGLLDCPFLQLSASHRNTVCTMNLELLTAVVEGSEAPYRACFDPPTNEHHCCVRLDRSAINT</sequence>
<dbReference type="SUPFAM" id="SSF46785">
    <property type="entry name" value="Winged helix' DNA-binding domain"/>
    <property type="match status" value="1"/>
</dbReference>
<dbReference type="InterPro" id="IPR036390">
    <property type="entry name" value="WH_DNA-bd_sf"/>
</dbReference>
<dbReference type="InterPro" id="IPR036388">
    <property type="entry name" value="WH-like_DNA-bd_sf"/>
</dbReference>
<protein>
    <submittedName>
        <fullName evidence="1">Helix-turn-helix domain-containing protein</fullName>
    </submittedName>
</protein>
<comment type="caution">
    <text evidence="1">The sequence shown here is derived from an EMBL/GenBank/DDBJ whole genome shotgun (WGS) entry which is preliminary data.</text>
</comment>
<organism evidence="1 2">
    <name type="scientific">Paeniglutamicibacter gangotriensis</name>
    <dbReference type="NCBI Taxonomy" id="254787"/>
    <lineage>
        <taxon>Bacteria</taxon>
        <taxon>Bacillati</taxon>
        <taxon>Actinomycetota</taxon>
        <taxon>Actinomycetes</taxon>
        <taxon>Micrococcales</taxon>
        <taxon>Micrococcaceae</taxon>
        <taxon>Paeniglutamicibacter</taxon>
    </lineage>
</organism>
<evidence type="ECO:0000313" key="1">
    <source>
        <dbReference type="EMBL" id="KAA0973757.1"/>
    </source>
</evidence>